<name>A0A815NS01_ADIRI</name>
<dbReference type="Proteomes" id="UP000663828">
    <property type="component" value="Unassembled WGS sequence"/>
</dbReference>
<gene>
    <name evidence="1" type="ORF">XAT740_LOCUS36379</name>
</gene>
<accession>A0A815NS01</accession>
<protein>
    <submittedName>
        <fullName evidence="1">Uncharacterized protein</fullName>
    </submittedName>
</protein>
<evidence type="ECO:0000313" key="2">
    <source>
        <dbReference type="Proteomes" id="UP000663828"/>
    </source>
</evidence>
<organism evidence="1 2">
    <name type="scientific">Adineta ricciae</name>
    <name type="common">Rotifer</name>
    <dbReference type="NCBI Taxonomy" id="249248"/>
    <lineage>
        <taxon>Eukaryota</taxon>
        <taxon>Metazoa</taxon>
        <taxon>Spiralia</taxon>
        <taxon>Gnathifera</taxon>
        <taxon>Rotifera</taxon>
        <taxon>Eurotatoria</taxon>
        <taxon>Bdelloidea</taxon>
        <taxon>Adinetida</taxon>
        <taxon>Adinetidae</taxon>
        <taxon>Adineta</taxon>
    </lineage>
</organism>
<evidence type="ECO:0000313" key="1">
    <source>
        <dbReference type="EMBL" id="CAF1442055.1"/>
    </source>
</evidence>
<sequence length="104" mass="11521">MDHTLTINNDLHSADNNKHEERITSQETVCRIPTIIFTTKKRNVIEVSTSEISPIIATTKAAIITTETFTTTKTTTENLNSATPTTEAMPIRKTTTTMNLIAKT</sequence>
<proteinExistence type="predicted"/>
<dbReference type="AlphaFoldDB" id="A0A815NS01"/>
<comment type="caution">
    <text evidence="1">The sequence shown here is derived from an EMBL/GenBank/DDBJ whole genome shotgun (WGS) entry which is preliminary data.</text>
</comment>
<reference evidence="1" key="1">
    <citation type="submission" date="2021-02" db="EMBL/GenBank/DDBJ databases">
        <authorList>
            <person name="Nowell W R."/>
        </authorList>
    </citation>
    <scope>NUCLEOTIDE SEQUENCE</scope>
</reference>
<feature type="non-terminal residue" evidence="1">
    <location>
        <position position="1"/>
    </location>
</feature>
<keyword evidence="2" id="KW-1185">Reference proteome</keyword>
<dbReference type="EMBL" id="CAJNOR010003727">
    <property type="protein sequence ID" value="CAF1442055.1"/>
    <property type="molecule type" value="Genomic_DNA"/>
</dbReference>